<protein>
    <recommendedName>
        <fullName evidence="5">Ig-like domain-containing protein</fullName>
    </recommendedName>
</protein>
<dbReference type="SUPFAM" id="SSF69322">
    <property type="entry name" value="Tricorn protease domain 2"/>
    <property type="match status" value="1"/>
</dbReference>
<dbReference type="AlphaFoldDB" id="H0E3A1"/>
<evidence type="ECO:0000313" key="4">
    <source>
        <dbReference type="Proteomes" id="UP000005143"/>
    </source>
</evidence>
<dbReference type="EMBL" id="AGUD01000062">
    <property type="protein sequence ID" value="EHN11837.1"/>
    <property type="molecule type" value="Genomic_DNA"/>
</dbReference>
<feature type="region of interest" description="Disordered" evidence="1">
    <location>
        <begin position="952"/>
        <end position="986"/>
    </location>
</feature>
<feature type="compositionally biased region" description="Low complexity" evidence="1">
    <location>
        <begin position="954"/>
        <end position="983"/>
    </location>
</feature>
<gene>
    <name evidence="3" type="ORF">PAI11_12690</name>
</gene>
<dbReference type="OrthoDB" id="614750at2"/>
<keyword evidence="4" id="KW-1185">Reference proteome</keyword>
<feature type="region of interest" description="Disordered" evidence="1">
    <location>
        <begin position="840"/>
        <end position="871"/>
    </location>
</feature>
<feature type="signal peptide" evidence="2">
    <location>
        <begin position="1"/>
        <end position="20"/>
    </location>
</feature>
<feature type="compositionally biased region" description="Low complexity" evidence="1">
    <location>
        <begin position="1069"/>
        <end position="1084"/>
    </location>
</feature>
<reference evidence="3 4" key="1">
    <citation type="journal article" date="2013" name="Biodegradation">
        <title>Quantitative proteomic analysis of ibuprofen-degrading Patulibacter sp. strain I11.</title>
        <authorList>
            <person name="Almeida B."/>
            <person name="Kjeldal H."/>
            <person name="Lolas I."/>
            <person name="Knudsen A.D."/>
            <person name="Carvalho G."/>
            <person name="Nielsen K.L."/>
            <person name="Barreto Crespo M.T."/>
            <person name="Stensballe A."/>
            <person name="Nielsen J.L."/>
        </authorList>
    </citation>
    <scope>NUCLEOTIDE SEQUENCE [LARGE SCALE GENOMIC DNA]</scope>
    <source>
        <strain evidence="3 4">I11</strain>
    </source>
</reference>
<dbReference type="RefSeq" id="WP_007572183.1">
    <property type="nucleotide sequence ID" value="NZ_AGUD01000062.1"/>
</dbReference>
<keyword evidence="2" id="KW-0732">Signal</keyword>
<dbReference type="Proteomes" id="UP000005143">
    <property type="component" value="Unassembled WGS sequence"/>
</dbReference>
<proteinExistence type="predicted"/>
<comment type="caution">
    <text evidence="3">The sequence shown here is derived from an EMBL/GenBank/DDBJ whole genome shotgun (WGS) entry which is preliminary data.</text>
</comment>
<name>H0E3A1_9ACTN</name>
<sequence length="1092" mass="108030">MLAAAAIAAGALVAAPVAGAAVNDVPLPGSRLTAIGGTADVSATATRGSTLYLGGVFHGIGRRSPGLAVVDGGSGRLDETVDELVAVSGRQAGVTADAADGSGGAWIKTTNVPGSGPGGLVHVSTGGRLQPGTVAFRNGAASVAPTALARVGDRVFAVGGFDSADGQPRSGLAAFDAGSGALDAWRPPAISGGQVSGVVAAGADALLVTGTFTTVDGQPRAGLALLDRTSGALRDWQPAGAPRPTTGIAPAVDGDTAYVVAAGGDGNPSVWALGLADRSARDLRLGADGAIAAIAVADGKLLVAGGFAKIGAQATQPARAGLAEVDPADGQATAWDAHLARSSGGRVSVRSLLVDGTAVRFSGSFSTVAGRTRCTVAAVGRGDAVATDWDPRVSSEPATCEGGVDLLASGDRLWLTGEGLQAANVEPRHGLAAIDVADDRLLAWAPALDIWFGPSDEPLPTALAVAPDGSSVYVGAFGITAANGVPRSNLAALASADGGTAADQPTDVRDWDPAPDGAVNAIELSADGGIAILGGEFQTVGGQARAGLASLTTASAATVDPWAPNPDGPVTQLARGGDGTLYVAGGFANLGGQARNGLAAFAGATGAPTAFDPHGPAGASYNDIAVGPAPAGGDAVYVAFGSTEQRQIGGQARRAVAALRGDSGDATTWAPTIESGRTVDQVSVVGGSAYLLGSFRTIAGTGQGQQEPRSQIAAVDADGKLLPWAPQLTGTPAGWTRPRVLAVAGRLVVPTAGIQGVGGVGQNGFAVFGDAVAPVLSAAPTVGGVPRLDATVSCQPATYSAGEPLRRSYRWLRDGQPIGGATGTTYSVSADDVGTMLSCEETGANPAGSVATPSEPVRAISGPPANEEPPQVVGTVQVGLAATCTTGRWTNADGFDYRWLIDGAAIAGATTRSYVPADGQQGRQLGCEVTGRNAAGPGAPVRSAARGIEARPATTTTTTPTTTTTVPTTTSVPTTTVPTTTTPDGRPVKVTLGKLAATRKRLTVAVRAGGAGRLTLRLTTKVGKRTVTLGSGYVTVKRSGALSVRLKPSGKGRSALRKGRRLTVAVTASLTPPAGGPATTGTAKATRKVRVG</sequence>
<feature type="region of interest" description="Disordered" evidence="1">
    <location>
        <begin position="1069"/>
        <end position="1092"/>
    </location>
</feature>
<feature type="chain" id="PRO_5003531744" description="Ig-like domain-containing protein" evidence="2">
    <location>
        <begin position="21"/>
        <end position="1092"/>
    </location>
</feature>
<organism evidence="3 4">
    <name type="scientific">Patulibacter medicamentivorans</name>
    <dbReference type="NCBI Taxonomy" id="1097667"/>
    <lineage>
        <taxon>Bacteria</taxon>
        <taxon>Bacillati</taxon>
        <taxon>Actinomycetota</taxon>
        <taxon>Thermoleophilia</taxon>
        <taxon>Solirubrobacterales</taxon>
        <taxon>Patulibacteraceae</taxon>
        <taxon>Patulibacter</taxon>
    </lineage>
</organism>
<evidence type="ECO:0000313" key="3">
    <source>
        <dbReference type="EMBL" id="EHN11837.1"/>
    </source>
</evidence>
<accession>H0E3A1</accession>
<dbReference type="Gene3D" id="2.60.40.2700">
    <property type="match status" value="2"/>
</dbReference>
<evidence type="ECO:0000256" key="1">
    <source>
        <dbReference type="SAM" id="MobiDB-lite"/>
    </source>
</evidence>
<evidence type="ECO:0000256" key="2">
    <source>
        <dbReference type="SAM" id="SignalP"/>
    </source>
</evidence>
<evidence type="ECO:0008006" key="5">
    <source>
        <dbReference type="Google" id="ProtNLM"/>
    </source>
</evidence>